<reference evidence="3 4" key="1">
    <citation type="journal article" date="2019" name="Sci. Rep.">
        <title>Orb-weaving spider Araneus ventricosus genome elucidates the spidroin gene catalogue.</title>
        <authorList>
            <person name="Kono N."/>
            <person name="Nakamura H."/>
            <person name="Ohtoshi R."/>
            <person name="Moran D.A.P."/>
            <person name="Shinohara A."/>
            <person name="Yoshida Y."/>
            <person name="Fujiwara M."/>
            <person name="Mori M."/>
            <person name="Tomita M."/>
            <person name="Arakawa K."/>
        </authorList>
    </citation>
    <scope>NUCLEOTIDE SEQUENCE [LARGE SCALE GENOMIC DNA]</scope>
</reference>
<dbReference type="EMBL" id="BGPR01029822">
    <property type="protein sequence ID" value="GBO01873.1"/>
    <property type="molecule type" value="Genomic_DNA"/>
</dbReference>
<comment type="caution">
    <text evidence="3">The sequence shown here is derived from an EMBL/GenBank/DDBJ whole genome shotgun (WGS) entry which is preliminary data.</text>
</comment>
<keyword evidence="1" id="KW-0812">Transmembrane</keyword>
<dbReference type="Proteomes" id="UP000499080">
    <property type="component" value="Unassembled WGS sequence"/>
</dbReference>
<gene>
    <name evidence="3" type="ORF">AVEN_114673_1</name>
    <name evidence="2" type="ORF">AVEN_236776_1</name>
</gene>
<keyword evidence="1" id="KW-1133">Transmembrane helix</keyword>
<accession>A0A4Y2TSC7</accession>
<evidence type="ECO:0000256" key="1">
    <source>
        <dbReference type="SAM" id="Phobius"/>
    </source>
</evidence>
<dbReference type="PANTHER" id="PTHR47018">
    <property type="entry name" value="CXC DOMAIN-CONTAINING PROTEIN-RELATED"/>
    <property type="match status" value="1"/>
</dbReference>
<dbReference type="EMBL" id="BGPR01029908">
    <property type="protein sequence ID" value="GBO02036.1"/>
    <property type="molecule type" value="Genomic_DNA"/>
</dbReference>
<sequence length="215" mass="24515">MVVRLRGFHLLMPFMGIIGTIMAGSGLKELLTIIYAENSVKKIMNGPAYSRAVRAHVSVPLVLAKLIWESVDLSEVMLENTLNNMDTSVVLNIEENELLRVVSTKFRQALHTLESRGPTTKLWVQYFSMVTLIKQFIEADKMGNWTLHLTTAQKILPFFTQLDISMQNVHICTSKICRPWKTEWIQPNTMSLKFLDFSPSGVQKNFGLVFGLIRR</sequence>
<evidence type="ECO:0000313" key="3">
    <source>
        <dbReference type="EMBL" id="GBO02036.1"/>
    </source>
</evidence>
<dbReference type="OrthoDB" id="6753017at2759"/>
<keyword evidence="1" id="KW-0472">Membrane</keyword>
<evidence type="ECO:0000313" key="2">
    <source>
        <dbReference type="EMBL" id="GBO01873.1"/>
    </source>
</evidence>
<protein>
    <submittedName>
        <fullName evidence="3">Uncharacterized protein</fullName>
    </submittedName>
</protein>
<proteinExistence type="predicted"/>
<organism evidence="3 4">
    <name type="scientific">Araneus ventricosus</name>
    <name type="common">Orbweaver spider</name>
    <name type="synonym">Epeira ventricosa</name>
    <dbReference type="NCBI Taxonomy" id="182803"/>
    <lineage>
        <taxon>Eukaryota</taxon>
        <taxon>Metazoa</taxon>
        <taxon>Ecdysozoa</taxon>
        <taxon>Arthropoda</taxon>
        <taxon>Chelicerata</taxon>
        <taxon>Arachnida</taxon>
        <taxon>Araneae</taxon>
        <taxon>Araneomorphae</taxon>
        <taxon>Entelegynae</taxon>
        <taxon>Araneoidea</taxon>
        <taxon>Araneidae</taxon>
        <taxon>Araneus</taxon>
    </lineage>
</organism>
<keyword evidence="4" id="KW-1185">Reference proteome</keyword>
<dbReference type="AlphaFoldDB" id="A0A4Y2TSC7"/>
<feature type="transmembrane region" description="Helical" evidence="1">
    <location>
        <begin position="12"/>
        <end position="36"/>
    </location>
</feature>
<name>A0A4Y2TSC7_ARAVE</name>
<evidence type="ECO:0000313" key="4">
    <source>
        <dbReference type="Proteomes" id="UP000499080"/>
    </source>
</evidence>
<dbReference type="PANTHER" id="PTHR47018:SF3">
    <property type="entry name" value="MYCBP-ASSOCIATED PROTEIN"/>
    <property type="match status" value="1"/>
</dbReference>